<proteinExistence type="predicted"/>
<protein>
    <submittedName>
        <fullName evidence="1">Uncharacterized protein</fullName>
    </submittedName>
</protein>
<keyword evidence="2" id="KW-1185">Reference proteome</keyword>
<dbReference type="EMBL" id="JACICB010000004">
    <property type="protein sequence ID" value="MBB3704888.1"/>
    <property type="molecule type" value="Genomic_DNA"/>
</dbReference>
<sequence length="78" mass="8511">MPARKLLRCIMIRTRHQAAHDREARAVMVQQWQLIVDLHRVEQFGVDAVDTHGGAGESVALGIGVIQIDDAALGTLAL</sequence>
<name>A0ABR6H305_AMIAI</name>
<dbReference type="Proteomes" id="UP000577697">
    <property type="component" value="Unassembled WGS sequence"/>
</dbReference>
<organism evidence="1 2">
    <name type="scientific">Aminobacter aminovorans</name>
    <name type="common">Chelatobacter heintzii</name>
    <dbReference type="NCBI Taxonomy" id="83263"/>
    <lineage>
        <taxon>Bacteria</taxon>
        <taxon>Pseudomonadati</taxon>
        <taxon>Pseudomonadota</taxon>
        <taxon>Alphaproteobacteria</taxon>
        <taxon>Hyphomicrobiales</taxon>
        <taxon>Phyllobacteriaceae</taxon>
        <taxon>Aminobacter</taxon>
    </lineage>
</organism>
<evidence type="ECO:0000313" key="2">
    <source>
        <dbReference type="Proteomes" id="UP000577697"/>
    </source>
</evidence>
<dbReference type="RefSeq" id="WP_246790285.1">
    <property type="nucleotide sequence ID" value="NZ_CP015007.1"/>
</dbReference>
<gene>
    <name evidence="1" type="ORF">FHS67_001198</name>
</gene>
<reference evidence="1 2" key="1">
    <citation type="submission" date="2020-08" db="EMBL/GenBank/DDBJ databases">
        <title>Genomic Encyclopedia of Type Strains, Phase IV (KMG-IV): sequencing the most valuable type-strain genomes for metagenomic binning, comparative biology and taxonomic classification.</title>
        <authorList>
            <person name="Goeker M."/>
        </authorList>
    </citation>
    <scope>NUCLEOTIDE SEQUENCE [LARGE SCALE GENOMIC DNA]</scope>
    <source>
        <strain evidence="1 2">DSM 10368</strain>
    </source>
</reference>
<comment type="caution">
    <text evidence="1">The sequence shown here is derived from an EMBL/GenBank/DDBJ whole genome shotgun (WGS) entry which is preliminary data.</text>
</comment>
<evidence type="ECO:0000313" key="1">
    <source>
        <dbReference type="EMBL" id="MBB3704888.1"/>
    </source>
</evidence>
<accession>A0ABR6H305</accession>